<keyword evidence="4" id="KW-1185">Reference proteome</keyword>
<keyword evidence="2" id="KW-0732">Signal</keyword>
<dbReference type="Proteomes" id="UP000035366">
    <property type="component" value="Chromosome"/>
</dbReference>
<gene>
    <name evidence="3" type="ORF">ABB07_05740</name>
</gene>
<feature type="chain" id="PRO_5045436480" description="Secreted protein" evidence="2">
    <location>
        <begin position="31"/>
        <end position="141"/>
    </location>
</feature>
<dbReference type="EMBL" id="CP011497">
    <property type="protein sequence ID" value="AKJ09538.1"/>
    <property type="molecule type" value="Genomic_DNA"/>
</dbReference>
<sequence>MTRTRSTGMKARGGRLAVAGALGTASLALAAVPAYAKGDVDVTAPRTAHGGQTFTVTAHGDDDAVRYVRVCLQQRSGGHAWRQVACGAAVPSGTEARAAAHVKDAGRGPVDFRAAMYGLTGPRDHHPVRRRTSAPVTVQVR</sequence>
<reference evidence="3 4" key="1">
    <citation type="journal article" date="2015" name="ISME J.">
        <title>Draft Genome Sequence of Streptomyces incarnatus NRRL8089, which Produces the Nucleoside Antibiotic Sinefungin.</title>
        <authorList>
            <person name="Oshima K."/>
            <person name="Hattori M."/>
            <person name="Shimizu H."/>
            <person name="Fukuda K."/>
            <person name="Nemoto M."/>
            <person name="Inagaki K."/>
            <person name="Tamura T."/>
        </authorList>
    </citation>
    <scope>NUCLEOTIDE SEQUENCE [LARGE SCALE GENOMIC DNA]</scope>
    <source>
        <strain evidence="3 4">NRRL 8089</strain>
    </source>
</reference>
<feature type="region of interest" description="Disordered" evidence="1">
    <location>
        <begin position="121"/>
        <end position="141"/>
    </location>
</feature>
<proteinExistence type="predicted"/>
<evidence type="ECO:0008006" key="5">
    <source>
        <dbReference type="Google" id="ProtNLM"/>
    </source>
</evidence>
<evidence type="ECO:0000313" key="3">
    <source>
        <dbReference type="EMBL" id="AKJ09538.1"/>
    </source>
</evidence>
<protein>
    <recommendedName>
        <fullName evidence="5">Secreted protein</fullName>
    </recommendedName>
</protein>
<organism evidence="3 4">
    <name type="scientific">Streptomyces incarnatus</name>
    <dbReference type="NCBI Taxonomy" id="665007"/>
    <lineage>
        <taxon>Bacteria</taxon>
        <taxon>Bacillati</taxon>
        <taxon>Actinomycetota</taxon>
        <taxon>Actinomycetes</taxon>
        <taxon>Kitasatosporales</taxon>
        <taxon>Streptomycetaceae</taxon>
        <taxon>Streptomyces</taxon>
    </lineage>
</organism>
<evidence type="ECO:0000313" key="4">
    <source>
        <dbReference type="Proteomes" id="UP000035366"/>
    </source>
</evidence>
<dbReference type="RefSeq" id="WP_208897698.1">
    <property type="nucleotide sequence ID" value="NZ_CP011497.1"/>
</dbReference>
<evidence type="ECO:0000256" key="2">
    <source>
        <dbReference type="SAM" id="SignalP"/>
    </source>
</evidence>
<accession>A0ABN4G6N5</accession>
<name>A0ABN4G6N5_9ACTN</name>
<feature type="signal peptide" evidence="2">
    <location>
        <begin position="1"/>
        <end position="30"/>
    </location>
</feature>
<evidence type="ECO:0000256" key="1">
    <source>
        <dbReference type="SAM" id="MobiDB-lite"/>
    </source>
</evidence>